<evidence type="ECO:0000313" key="3">
    <source>
        <dbReference type="Proteomes" id="UP001596091"/>
    </source>
</evidence>
<sequence length="152" mass="16768">MSHPSTTLQNQEYALQNIIKALIDGQQGFQSIGESMQDEALKTFFLAESLEQARFRGELEADLHIEGVRDIETHGTANGTLLRIWGELKNKLGGGDKALLTTAEEATRDTLQTYNEALGYELPLPVRQILVNQGTHLEAVHDQIEAALLARG</sequence>
<dbReference type="Gene3D" id="1.20.1260.10">
    <property type="match status" value="1"/>
</dbReference>
<dbReference type="Proteomes" id="UP001596091">
    <property type="component" value="Unassembled WGS sequence"/>
</dbReference>
<keyword evidence="3" id="KW-1185">Reference proteome</keyword>
<dbReference type="InterPro" id="IPR011971">
    <property type="entry name" value="CHP02284"/>
</dbReference>
<accession>A0ABW1E9P1</accession>
<name>A0ABW1E9P1_9BACT</name>
<proteinExistence type="predicted"/>
<reference evidence="3" key="1">
    <citation type="journal article" date="2019" name="Int. J. Syst. Evol. Microbiol.">
        <title>The Global Catalogue of Microorganisms (GCM) 10K type strain sequencing project: providing services to taxonomists for standard genome sequencing and annotation.</title>
        <authorList>
            <consortium name="The Broad Institute Genomics Platform"/>
            <consortium name="The Broad Institute Genome Sequencing Center for Infectious Disease"/>
            <person name="Wu L."/>
            <person name="Ma J."/>
        </authorList>
    </citation>
    <scope>NUCLEOTIDE SEQUENCE [LARGE SCALE GENOMIC DNA]</scope>
    <source>
        <strain evidence="3">JCM 4087</strain>
    </source>
</reference>
<protein>
    <submittedName>
        <fullName evidence="2">PA2169 family four-helix-bundle protein</fullName>
    </submittedName>
</protein>
<evidence type="ECO:0000259" key="1">
    <source>
        <dbReference type="Pfam" id="PF09537"/>
    </source>
</evidence>
<dbReference type="NCBIfam" id="TIGR02284">
    <property type="entry name" value="PA2169 family four-helix-bundle protein"/>
    <property type="match status" value="1"/>
</dbReference>
<feature type="domain" description="DUF2383" evidence="1">
    <location>
        <begin position="14"/>
        <end position="118"/>
    </location>
</feature>
<evidence type="ECO:0000313" key="2">
    <source>
        <dbReference type="EMBL" id="MFC5860976.1"/>
    </source>
</evidence>
<gene>
    <name evidence="2" type="ORF">ACFPT7_01575</name>
</gene>
<dbReference type="EMBL" id="JBHSPH010000001">
    <property type="protein sequence ID" value="MFC5860976.1"/>
    <property type="molecule type" value="Genomic_DNA"/>
</dbReference>
<comment type="caution">
    <text evidence="2">The sequence shown here is derived from an EMBL/GenBank/DDBJ whole genome shotgun (WGS) entry which is preliminary data.</text>
</comment>
<organism evidence="2 3">
    <name type="scientific">Acidicapsa dinghuensis</name>
    <dbReference type="NCBI Taxonomy" id="2218256"/>
    <lineage>
        <taxon>Bacteria</taxon>
        <taxon>Pseudomonadati</taxon>
        <taxon>Acidobacteriota</taxon>
        <taxon>Terriglobia</taxon>
        <taxon>Terriglobales</taxon>
        <taxon>Acidobacteriaceae</taxon>
        <taxon>Acidicapsa</taxon>
    </lineage>
</organism>
<dbReference type="InterPro" id="IPR019052">
    <property type="entry name" value="DUF2383"/>
</dbReference>
<dbReference type="Pfam" id="PF09537">
    <property type="entry name" value="DUF2383"/>
    <property type="match status" value="1"/>
</dbReference>
<dbReference type="RefSeq" id="WP_263334725.1">
    <property type="nucleotide sequence ID" value="NZ_JAGSYH010000002.1"/>
</dbReference>
<dbReference type="InterPro" id="IPR012347">
    <property type="entry name" value="Ferritin-like"/>
</dbReference>